<sequence length="82" mass="9274">MVVCKGWGKLVCIARHVCSQLRPLPIQLSPSHWIIPPRFHAFPIYINPSNPLLSILLRSKRITHPKTPSILAAVRPFNPGIY</sequence>
<protein>
    <submittedName>
        <fullName evidence="1">Uncharacterized protein</fullName>
    </submittedName>
</protein>
<gene>
    <name evidence="1" type="ORF">L2E82_18513</name>
</gene>
<reference evidence="2" key="1">
    <citation type="journal article" date="2022" name="Mol. Ecol. Resour.">
        <title>The genomes of chicory, endive, great burdock and yacon provide insights into Asteraceae palaeo-polyploidization history and plant inulin production.</title>
        <authorList>
            <person name="Fan W."/>
            <person name="Wang S."/>
            <person name="Wang H."/>
            <person name="Wang A."/>
            <person name="Jiang F."/>
            <person name="Liu H."/>
            <person name="Zhao H."/>
            <person name="Xu D."/>
            <person name="Zhang Y."/>
        </authorList>
    </citation>
    <scope>NUCLEOTIDE SEQUENCE [LARGE SCALE GENOMIC DNA]</scope>
    <source>
        <strain evidence="2">cv. Punajuju</strain>
    </source>
</reference>
<dbReference type="Proteomes" id="UP001055811">
    <property type="component" value="Linkage Group LG03"/>
</dbReference>
<name>A0ACB9FAT0_CICIN</name>
<comment type="caution">
    <text evidence="1">The sequence shown here is derived from an EMBL/GenBank/DDBJ whole genome shotgun (WGS) entry which is preliminary data.</text>
</comment>
<evidence type="ECO:0000313" key="2">
    <source>
        <dbReference type="Proteomes" id="UP001055811"/>
    </source>
</evidence>
<proteinExistence type="predicted"/>
<reference evidence="1 2" key="2">
    <citation type="journal article" date="2022" name="Mol. Ecol. Resour.">
        <title>The genomes of chicory, endive, great burdock and yacon provide insights into Asteraceae paleo-polyploidization history and plant inulin production.</title>
        <authorList>
            <person name="Fan W."/>
            <person name="Wang S."/>
            <person name="Wang H."/>
            <person name="Wang A."/>
            <person name="Jiang F."/>
            <person name="Liu H."/>
            <person name="Zhao H."/>
            <person name="Xu D."/>
            <person name="Zhang Y."/>
        </authorList>
    </citation>
    <scope>NUCLEOTIDE SEQUENCE [LARGE SCALE GENOMIC DNA]</scope>
    <source>
        <strain evidence="2">cv. Punajuju</strain>
        <tissue evidence="1">Leaves</tissue>
    </source>
</reference>
<accession>A0ACB9FAT0</accession>
<dbReference type="EMBL" id="CM042011">
    <property type="protein sequence ID" value="KAI3768081.1"/>
    <property type="molecule type" value="Genomic_DNA"/>
</dbReference>
<organism evidence="1 2">
    <name type="scientific">Cichorium intybus</name>
    <name type="common">Chicory</name>
    <dbReference type="NCBI Taxonomy" id="13427"/>
    <lineage>
        <taxon>Eukaryota</taxon>
        <taxon>Viridiplantae</taxon>
        <taxon>Streptophyta</taxon>
        <taxon>Embryophyta</taxon>
        <taxon>Tracheophyta</taxon>
        <taxon>Spermatophyta</taxon>
        <taxon>Magnoliopsida</taxon>
        <taxon>eudicotyledons</taxon>
        <taxon>Gunneridae</taxon>
        <taxon>Pentapetalae</taxon>
        <taxon>asterids</taxon>
        <taxon>campanulids</taxon>
        <taxon>Asterales</taxon>
        <taxon>Asteraceae</taxon>
        <taxon>Cichorioideae</taxon>
        <taxon>Cichorieae</taxon>
        <taxon>Cichoriinae</taxon>
        <taxon>Cichorium</taxon>
    </lineage>
</organism>
<keyword evidence="2" id="KW-1185">Reference proteome</keyword>
<evidence type="ECO:0000313" key="1">
    <source>
        <dbReference type="EMBL" id="KAI3768081.1"/>
    </source>
</evidence>